<comment type="similarity">
    <text evidence="1">Belongs to the FGGY kinase family.</text>
</comment>
<dbReference type="CDD" id="cd07782">
    <property type="entry name" value="ASKHA_NBD_FGGY_D-RBK"/>
    <property type="match status" value="1"/>
</dbReference>
<keyword evidence="8" id="KW-1185">Reference proteome</keyword>
<feature type="domain" description="Carbohydrate kinase FGGY N-terminal" evidence="5">
    <location>
        <begin position="3"/>
        <end position="264"/>
    </location>
</feature>
<name>A0AAN8PXD2_PATCE</name>
<proteinExistence type="inferred from homology"/>
<dbReference type="GO" id="GO:0019150">
    <property type="term" value="F:D-ribulokinase activity"/>
    <property type="evidence" value="ECO:0007669"/>
    <property type="project" value="TreeGrafter"/>
</dbReference>
<dbReference type="Gene3D" id="1.20.58.2240">
    <property type="match status" value="1"/>
</dbReference>
<dbReference type="PANTHER" id="PTHR43435">
    <property type="entry name" value="RIBULOKINASE"/>
    <property type="match status" value="1"/>
</dbReference>
<dbReference type="InterPro" id="IPR006003">
    <property type="entry name" value="FGGY_RbtK-like"/>
</dbReference>
<dbReference type="SUPFAM" id="SSF53067">
    <property type="entry name" value="Actin-like ATPase domain"/>
    <property type="match status" value="2"/>
</dbReference>
<dbReference type="NCBIfam" id="TIGR01315">
    <property type="entry name" value="5C_CHO_kinase"/>
    <property type="match status" value="1"/>
</dbReference>
<evidence type="ECO:0000256" key="3">
    <source>
        <dbReference type="ARBA" id="ARBA00022777"/>
    </source>
</evidence>
<dbReference type="Pfam" id="PF02782">
    <property type="entry name" value="FGGY_C"/>
    <property type="match status" value="1"/>
</dbReference>
<dbReference type="InterPro" id="IPR018485">
    <property type="entry name" value="FGGY_C"/>
</dbReference>
<reference evidence="7 8" key="1">
    <citation type="submission" date="2024-01" db="EMBL/GenBank/DDBJ databases">
        <title>The genome of the rayed Mediterranean limpet Patella caerulea (Linnaeus, 1758).</title>
        <authorList>
            <person name="Anh-Thu Weber A."/>
            <person name="Halstead-Nussloch G."/>
        </authorList>
    </citation>
    <scope>NUCLEOTIDE SEQUENCE [LARGE SCALE GENOMIC DNA]</scope>
    <source>
        <strain evidence="7">AATW-2023a</strain>
        <tissue evidence="7">Whole specimen</tissue>
    </source>
</reference>
<sequence>MTYYIAVDVGSGSVRAAVVSENGTMVATACKEIQIYQPQPDLYEQSSDDIWEAVVYSIKEAISTAGVSKHAIGGVGFDATCSLVVLDQENKPLSISPSGAPECNVIMWMDHRATKQTEKINATGHDVLKYVGGAMSLEMEPPKLLWLKENLKEQCWDKAGHFFELPDFLTWKATGSLTRSLCSVVCKWGFQADDNGKQEWSESFLKSIGLGDLIENNYYKIGSEVRAPGEWCGGLLPSTARELGLNPAITVAQSILDAHAGGLGCLACNPEDPDFPISSSSYMCRMAIIAGTSTCHMVASPDPIFVNGVWGPYYSAMIPHMWLNEGGQSSSGKLIDFIIESHPAYKEAEEKSKERDVHMHTFLNELLDDMAETEGKHSIAELTTDYHMWPDYHGNRSPVADWTLKGMLSGLTLSSSIENLALKYLATIQSLAYGTRHIVDEMNTSGHDVCYLSVCGGLSKNNLFVQTNADITNLPMILPHNTESVLLGSAILAASASGNYTNIQDAMEKMGGLGTVILPDMDLKQYHEKKYKVFLKMLADQREYRNIMSS</sequence>
<dbReference type="InterPro" id="IPR043129">
    <property type="entry name" value="ATPase_NBD"/>
</dbReference>
<dbReference type="Proteomes" id="UP001347796">
    <property type="component" value="Unassembled WGS sequence"/>
</dbReference>
<evidence type="ECO:0000256" key="1">
    <source>
        <dbReference type="ARBA" id="ARBA00009156"/>
    </source>
</evidence>
<dbReference type="PIRSF" id="PIRSF000538">
    <property type="entry name" value="GlpK"/>
    <property type="match status" value="1"/>
</dbReference>
<comment type="caution">
    <text evidence="7">The sequence shown here is derived from an EMBL/GenBank/DDBJ whole genome shotgun (WGS) entry which is preliminary data.</text>
</comment>
<dbReference type="GO" id="GO:0019321">
    <property type="term" value="P:pentose metabolic process"/>
    <property type="evidence" value="ECO:0007669"/>
    <property type="project" value="TreeGrafter"/>
</dbReference>
<dbReference type="Gene3D" id="3.30.420.40">
    <property type="match status" value="1"/>
</dbReference>
<keyword evidence="2" id="KW-0808">Transferase</keyword>
<feature type="domain" description="Carbohydrate kinase FGGY C-terminal" evidence="6">
    <location>
        <begin position="286"/>
        <end position="496"/>
    </location>
</feature>
<gene>
    <name evidence="7" type="ORF">SNE40_004586</name>
</gene>
<dbReference type="GO" id="GO:0005737">
    <property type="term" value="C:cytoplasm"/>
    <property type="evidence" value="ECO:0007669"/>
    <property type="project" value="TreeGrafter"/>
</dbReference>
<evidence type="ECO:0000259" key="5">
    <source>
        <dbReference type="Pfam" id="PF00370"/>
    </source>
</evidence>
<dbReference type="PANTHER" id="PTHR43435:SF4">
    <property type="entry name" value="FGGY CARBOHYDRATE KINASE DOMAIN-CONTAINING PROTEIN"/>
    <property type="match status" value="1"/>
</dbReference>
<evidence type="ECO:0000313" key="8">
    <source>
        <dbReference type="Proteomes" id="UP001347796"/>
    </source>
</evidence>
<accession>A0AAN8PXD2</accession>
<dbReference type="Pfam" id="PF00370">
    <property type="entry name" value="FGGY_N"/>
    <property type="match status" value="1"/>
</dbReference>
<dbReference type="InterPro" id="IPR000577">
    <property type="entry name" value="Carb_kinase_FGGY"/>
</dbReference>
<evidence type="ECO:0000313" key="7">
    <source>
        <dbReference type="EMBL" id="KAK6188409.1"/>
    </source>
</evidence>
<keyword evidence="3" id="KW-0418">Kinase</keyword>
<evidence type="ECO:0000259" key="6">
    <source>
        <dbReference type="Pfam" id="PF02782"/>
    </source>
</evidence>
<evidence type="ECO:0000256" key="2">
    <source>
        <dbReference type="ARBA" id="ARBA00022679"/>
    </source>
</evidence>
<dbReference type="InterPro" id="IPR018484">
    <property type="entry name" value="FGGY_N"/>
</dbReference>
<protein>
    <recommendedName>
        <fullName evidence="4">FGGY carbohydrate kinase domain-containing protein</fullName>
    </recommendedName>
</protein>
<organism evidence="7 8">
    <name type="scientific">Patella caerulea</name>
    <name type="common">Rayed Mediterranean limpet</name>
    <dbReference type="NCBI Taxonomy" id="87958"/>
    <lineage>
        <taxon>Eukaryota</taxon>
        <taxon>Metazoa</taxon>
        <taxon>Spiralia</taxon>
        <taxon>Lophotrochozoa</taxon>
        <taxon>Mollusca</taxon>
        <taxon>Gastropoda</taxon>
        <taxon>Patellogastropoda</taxon>
        <taxon>Patelloidea</taxon>
        <taxon>Patellidae</taxon>
        <taxon>Patella</taxon>
    </lineage>
</organism>
<dbReference type="EMBL" id="JAZGQO010000003">
    <property type="protein sequence ID" value="KAK6188409.1"/>
    <property type="molecule type" value="Genomic_DNA"/>
</dbReference>
<dbReference type="AlphaFoldDB" id="A0AAN8PXD2"/>
<dbReference type="FunFam" id="3.30.420.40:FF:000101">
    <property type="entry name" value="FGGY carbohydrate kinase domain-containing protein"/>
    <property type="match status" value="1"/>
</dbReference>
<evidence type="ECO:0000256" key="4">
    <source>
        <dbReference type="ARBA" id="ARBA00074355"/>
    </source>
</evidence>